<comment type="caution">
    <text evidence="1">The sequence shown here is derived from an EMBL/GenBank/DDBJ whole genome shotgun (WGS) entry which is preliminary data.</text>
</comment>
<reference evidence="1 2" key="1">
    <citation type="submission" date="2018-12" db="EMBL/GenBank/DDBJ databases">
        <title>Draft Genome Sequence of Chryseobacterium arthrosphaerae strain ED882-96 Isolated from the Blood of a Patient with Liver Cirrhosis in Taiwan.</title>
        <authorList>
            <person name="Lin J.-N."/>
            <person name="Lai C.-H."/>
            <person name="Yang C.-H."/>
            <person name="Huang Y.-H."/>
        </authorList>
    </citation>
    <scope>NUCLEOTIDE SEQUENCE [LARGE SCALE GENOMIC DNA]</scope>
    <source>
        <strain evidence="1 2">ED882-96</strain>
    </source>
</reference>
<dbReference type="AlphaFoldDB" id="A0A432DTZ2"/>
<sequence>MGCYGWVNEYYDNGIMKREKICVYSIQNSIMFRTFDEDGKETDSGLLISLKPMNNIFQNTIF</sequence>
<evidence type="ECO:0000313" key="1">
    <source>
        <dbReference type="EMBL" id="RTZ46550.1"/>
    </source>
</evidence>
<organism evidence="1 2">
    <name type="scientific">Chryseobacterium arthrosphaerae</name>
    <dbReference type="NCBI Taxonomy" id="651561"/>
    <lineage>
        <taxon>Bacteria</taxon>
        <taxon>Pseudomonadati</taxon>
        <taxon>Bacteroidota</taxon>
        <taxon>Flavobacteriia</taxon>
        <taxon>Flavobacteriales</taxon>
        <taxon>Weeksellaceae</taxon>
        <taxon>Chryseobacterium group</taxon>
        <taxon>Chryseobacterium</taxon>
    </lineage>
</organism>
<protein>
    <submittedName>
        <fullName evidence="1">Uncharacterized protein</fullName>
    </submittedName>
</protein>
<accession>A0A432DTZ2</accession>
<dbReference type="Proteomes" id="UP000276953">
    <property type="component" value="Unassembled WGS sequence"/>
</dbReference>
<evidence type="ECO:0000313" key="2">
    <source>
        <dbReference type="Proteomes" id="UP000276953"/>
    </source>
</evidence>
<name>A0A432DTZ2_9FLAO</name>
<proteinExistence type="predicted"/>
<dbReference type="EMBL" id="RYFC01000003">
    <property type="protein sequence ID" value="RTZ46550.1"/>
    <property type="molecule type" value="Genomic_DNA"/>
</dbReference>
<gene>
    <name evidence="1" type="ORF">EJ377_20700</name>
</gene>